<name>A0A7C1E2Y8_9CREN</name>
<dbReference type="Gene3D" id="3.40.47.10">
    <property type="match status" value="1"/>
</dbReference>
<sequence length="348" mass="38967">MLILNVISKLILNYIQVKKMARSAKIVSTGAYIPPIVVTPEEYEKMYGVKVDPNFVERTNVRIKRIAPPGETPATMAAKAAQMAIENAGLDIKDIDYIILGTDTFEAIAPPTSPKVQYLLGGHKYEIPTLDIGASCAGSVYLLDVAQSFIRANEKYNNILVIGVYAMTRYLRNKFMWEWLFSDAAVAAVVSASEEPGYLATKLRADGSFWDYWGIYFGPTKNVGELIKENPDIIYLDLRKAYPPVNEMYWPKLIEAVMQEGRFTKDDITQILFTQVRLQTIQTVMKELGLPLEKTHWVMDKYGYTGNTSALLALHDALANGKVEKGKVVVFVQSGVGYQQGAIAFRWI</sequence>
<dbReference type="GO" id="GO:0006633">
    <property type="term" value="P:fatty acid biosynthetic process"/>
    <property type="evidence" value="ECO:0007669"/>
    <property type="project" value="InterPro"/>
</dbReference>
<evidence type="ECO:0000313" key="6">
    <source>
        <dbReference type="EMBL" id="HDS10882.1"/>
    </source>
</evidence>
<feature type="domain" description="Beta-ketoacyl-[acyl-carrier-protein] synthase III N-terminal" evidence="5">
    <location>
        <begin position="130"/>
        <end position="207"/>
    </location>
</feature>
<protein>
    <submittedName>
        <fullName evidence="6">Ketoacyl-ACP synthase III</fullName>
    </submittedName>
</protein>
<evidence type="ECO:0000256" key="2">
    <source>
        <dbReference type="ARBA" id="ARBA00023229"/>
    </source>
</evidence>
<dbReference type="PANTHER" id="PTHR34069">
    <property type="entry name" value="3-OXOACYL-[ACYL-CARRIER-PROTEIN] SYNTHASE 3"/>
    <property type="match status" value="1"/>
</dbReference>
<dbReference type="SUPFAM" id="SSF53901">
    <property type="entry name" value="Thiolase-like"/>
    <property type="match status" value="1"/>
</dbReference>
<reference evidence="6" key="1">
    <citation type="journal article" date="2020" name="mSystems">
        <title>Genome- and Community-Level Interaction Insights into Carbon Utilization and Element Cycling Functions of Hydrothermarchaeota in Hydrothermal Sediment.</title>
        <authorList>
            <person name="Zhou Z."/>
            <person name="Liu Y."/>
            <person name="Xu W."/>
            <person name="Pan J."/>
            <person name="Luo Z.H."/>
            <person name="Li M."/>
        </authorList>
    </citation>
    <scope>NUCLEOTIDE SEQUENCE [LARGE SCALE GENOMIC DNA]</scope>
    <source>
        <strain evidence="6">SpSt-123</strain>
    </source>
</reference>
<keyword evidence="3" id="KW-0012">Acyltransferase</keyword>
<evidence type="ECO:0000256" key="3">
    <source>
        <dbReference type="ARBA" id="ARBA00023315"/>
    </source>
</evidence>
<dbReference type="GO" id="GO:0004315">
    <property type="term" value="F:3-oxoacyl-[acyl-carrier-protein] synthase activity"/>
    <property type="evidence" value="ECO:0007669"/>
    <property type="project" value="InterPro"/>
</dbReference>
<dbReference type="PANTHER" id="PTHR34069:SF2">
    <property type="entry name" value="BETA-KETOACYL-[ACYL-CARRIER-PROTEIN] SYNTHASE III"/>
    <property type="match status" value="1"/>
</dbReference>
<gene>
    <name evidence="6" type="ORF">ENO04_04635</name>
</gene>
<accession>A0A7C1E2Y8</accession>
<dbReference type="EMBL" id="DSDY01000143">
    <property type="protein sequence ID" value="HDS10882.1"/>
    <property type="molecule type" value="Genomic_DNA"/>
</dbReference>
<dbReference type="InterPro" id="IPR013751">
    <property type="entry name" value="ACP_syn_III_N"/>
</dbReference>
<evidence type="ECO:0000259" key="4">
    <source>
        <dbReference type="Pfam" id="PF08541"/>
    </source>
</evidence>
<dbReference type="Pfam" id="PF08541">
    <property type="entry name" value="ACP_syn_III_C"/>
    <property type="match status" value="1"/>
</dbReference>
<keyword evidence="2" id="KW-0414">Isoprene biosynthesis</keyword>
<feature type="domain" description="Beta-ketoacyl-[acyl-carrier-protein] synthase III C-terminal" evidence="4">
    <location>
        <begin position="260"/>
        <end position="347"/>
    </location>
</feature>
<dbReference type="InterPro" id="IPR013747">
    <property type="entry name" value="ACP_syn_III_C"/>
</dbReference>
<keyword evidence="1" id="KW-0808">Transferase</keyword>
<dbReference type="AlphaFoldDB" id="A0A7C1E2Y8"/>
<dbReference type="GO" id="GO:0008299">
    <property type="term" value="P:isoprenoid biosynthetic process"/>
    <property type="evidence" value="ECO:0007669"/>
    <property type="project" value="UniProtKB-KW"/>
</dbReference>
<dbReference type="Pfam" id="PF08545">
    <property type="entry name" value="ACP_syn_III"/>
    <property type="match status" value="1"/>
</dbReference>
<evidence type="ECO:0000259" key="5">
    <source>
        <dbReference type="Pfam" id="PF08545"/>
    </source>
</evidence>
<dbReference type="InterPro" id="IPR016039">
    <property type="entry name" value="Thiolase-like"/>
</dbReference>
<proteinExistence type="predicted"/>
<comment type="caution">
    <text evidence="6">The sequence shown here is derived from an EMBL/GenBank/DDBJ whole genome shotgun (WGS) entry which is preliminary data.</text>
</comment>
<dbReference type="GO" id="GO:0044550">
    <property type="term" value="P:secondary metabolite biosynthetic process"/>
    <property type="evidence" value="ECO:0007669"/>
    <property type="project" value="TreeGrafter"/>
</dbReference>
<organism evidence="6">
    <name type="scientific">Fervidicoccus fontis</name>
    <dbReference type="NCBI Taxonomy" id="683846"/>
    <lineage>
        <taxon>Archaea</taxon>
        <taxon>Thermoproteota</taxon>
        <taxon>Thermoprotei</taxon>
        <taxon>Fervidicoccales</taxon>
        <taxon>Fervidicoccaceae</taxon>
        <taxon>Fervidicoccus</taxon>
    </lineage>
</organism>
<evidence type="ECO:0000256" key="1">
    <source>
        <dbReference type="ARBA" id="ARBA00022679"/>
    </source>
</evidence>